<accession>A0ABD1YIN6</accession>
<reference evidence="2 3" key="1">
    <citation type="submission" date="2024-09" db="EMBL/GenBank/DDBJ databases">
        <title>Chromosome-scale assembly of Riccia fluitans.</title>
        <authorList>
            <person name="Paukszto L."/>
            <person name="Sawicki J."/>
            <person name="Karawczyk K."/>
            <person name="Piernik-Szablinska J."/>
            <person name="Szczecinska M."/>
            <person name="Mazdziarz M."/>
        </authorList>
    </citation>
    <scope>NUCLEOTIDE SEQUENCE [LARGE SCALE GENOMIC DNA]</scope>
    <source>
        <strain evidence="2">Rf_01</strain>
        <tissue evidence="2">Aerial parts of the thallus</tissue>
    </source>
</reference>
<name>A0ABD1YIN6_9MARC</name>
<sequence length="125" mass="14074">MGFEQLFSKGLKASVQVVKSKKRTRFEIEEAEESTEDLEDNAPTSETEEYMEVTPLKLSEPEESKPVVKSEDSLKRLAGGANPRGISTDGNRTNRENFRRILRFLRKGLERASPTLVSGVTKIDE</sequence>
<evidence type="ECO:0000256" key="1">
    <source>
        <dbReference type="SAM" id="MobiDB-lite"/>
    </source>
</evidence>
<gene>
    <name evidence="2" type="ORF">R1flu_014233</name>
</gene>
<feature type="compositionally biased region" description="Acidic residues" evidence="1">
    <location>
        <begin position="29"/>
        <end position="51"/>
    </location>
</feature>
<dbReference type="Proteomes" id="UP001605036">
    <property type="component" value="Unassembled WGS sequence"/>
</dbReference>
<dbReference type="AlphaFoldDB" id="A0ABD1YIN6"/>
<keyword evidence="3" id="KW-1185">Reference proteome</keyword>
<protein>
    <submittedName>
        <fullName evidence="2">Uncharacterized protein</fullName>
    </submittedName>
</protein>
<proteinExistence type="predicted"/>
<comment type="caution">
    <text evidence="2">The sequence shown here is derived from an EMBL/GenBank/DDBJ whole genome shotgun (WGS) entry which is preliminary data.</text>
</comment>
<dbReference type="EMBL" id="JBHFFA010000004">
    <property type="protein sequence ID" value="KAL2629547.1"/>
    <property type="molecule type" value="Genomic_DNA"/>
</dbReference>
<evidence type="ECO:0000313" key="3">
    <source>
        <dbReference type="Proteomes" id="UP001605036"/>
    </source>
</evidence>
<feature type="compositionally biased region" description="Basic and acidic residues" evidence="1">
    <location>
        <begin position="59"/>
        <end position="75"/>
    </location>
</feature>
<organism evidence="2 3">
    <name type="scientific">Riccia fluitans</name>
    <dbReference type="NCBI Taxonomy" id="41844"/>
    <lineage>
        <taxon>Eukaryota</taxon>
        <taxon>Viridiplantae</taxon>
        <taxon>Streptophyta</taxon>
        <taxon>Embryophyta</taxon>
        <taxon>Marchantiophyta</taxon>
        <taxon>Marchantiopsida</taxon>
        <taxon>Marchantiidae</taxon>
        <taxon>Marchantiales</taxon>
        <taxon>Ricciaceae</taxon>
        <taxon>Riccia</taxon>
    </lineage>
</organism>
<evidence type="ECO:0000313" key="2">
    <source>
        <dbReference type="EMBL" id="KAL2629547.1"/>
    </source>
</evidence>
<feature type="region of interest" description="Disordered" evidence="1">
    <location>
        <begin position="27"/>
        <end position="93"/>
    </location>
</feature>